<reference evidence="1" key="1">
    <citation type="journal article" date="2015" name="Nature">
        <title>Complex archaea that bridge the gap between prokaryotes and eukaryotes.</title>
        <authorList>
            <person name="Spang A."/>
            <person name="Saw J.H."/>
            <person name="Jorgensen S.L."/>
            <person name="Zaremba-Niedzwiedzka K."/>
            <person name="Martijn J."/>
            <person name="Lind A.E."/>
            <person name="van Eijk R."/>
            <person name="Schleper C."/>
            <person name="Guy L."/>
            <person name="Ettema T.J."/>
        </authorList>
    </citation>
    <scope>NUCLEOTIDE SEQUENCE</scope>
</reference>
<dbReference type="EMBL" id="LAZR01003607">
    <property type="protein sequence ID" value="KKN16520.1"/>
    <property type="molecule type" value="Genomic_DNA"/>
</dbReference>
<accession>A0A0F9NAF0</accession>
<evidence type="ECO:0000313" key="1">
    <source>
        <dbReference type="EMBL" id="KKN16520.1"/>
    </source>
</evidence>
<organism evidence="1">
    <name type="scientific">marine sediment metagenome</name>
    <dbReference type="NCBI Taxonomy" id="412755"/>
    <lineage>
        <taxon>unclassified sequences</taxon>
        <taxon>metagenomes</taxon>
        <taxon>ecological metagenomes</taxon>
    </lineage>
</organism>
<gene>
    <name evidence="1" type="ORF">LCGC14_0975100</name>
</gene>
<proteinExistence type="predicted"/>
<protein>
    <submittedName>
        <fullName evidence="1">Uncharacterized protein</fullName>
    </submittedName>
</protein>
<name>A0A0F9NAF0_9ZZZZ</name>
<sequence>MVGKNNKLKELVNSSGFPFQLAVENEIKSISSQTPWSIIAREHPWRNINDKDEGFIDLVIGYGAVRLVLECKRPRGGLWVFLISDKRQESVKKFRVCWAHCKPNRSDLVGWNDFDILPMSPESEFCVIRGKGENTKPLLERLGRYVLSSTEALAVEELNLIRSPQIDHLRLLVPVIVTSAELKVCKLSPEEISISNGTITDSEFKTVPWIRFRKSLAVSEVEYSMFNELSEITEKKERSLFVINSSNLSNFLKKWDFHTPSYSIPWDLARQIEE</sequence>
<comment type="caution">
    <text evidence="1">The sequence shown here is derived from an EMBL/GenBank/DDBJ whole genome shotgun (WGS) entry which is preliminary data.</text>
</comment>
<dbReference type="AlphaFoldDB" id="A0A0F9NAF0"/>